<evidence type="ECO:0000256" key="1">
    <source>
        <dbReference type="SAM" id="Phobius"/>
    </source>
</evidence>
<dbReference type="AlphaFoldDB" id="A0A366MV56"/>
<accession>A0A366MV56</accession>
<keyword evidence="3" id="KW-1185">Reference proteome</keyword>
<keyword evidence="1" id="KW-0812">Transmembrane</keyword>
<dbReference type="OrthoDB" id="5349090at2"/>
<feature type="transmembrane region" description="Helical" evidence="1">
    <location>
        <begin position="20"/>
        <end position="37"/>
    </location>
</feature>
<dbReference type="Proteomes" id="UP000252669">
    <property type="component" value="Unassembled WGS sequence"/>
</dbReference>
<keyword evidence="1" id="KW-0472">Membrane</keyword>
<protein>
    <submittedName>
        <fullName evidence="2">Uncharacterized protein</fullName>
    </submittedName>
</protein>
<evidence type="ECO:0000313" key="3">
    <source>
        <dbReference type="Proteomes" id="UP000252669"/>
    </source>
</evidence>
<sequence length="239" mass="28190">MLNSVKNSFETSSLKIKIELYILPILVLLLIYILFYQQNSEDFAQAQNIELINLENKKYDKSTLELLNDIEEIAKQNNVFIQKSENSKDDIFLQAKSKKSDLLNFLHKIEILNNFTNIYSLSLKKVGFDDYLFDLRIDISKFYIKKIEQKYLLKNDEITETIEDIKEEKIDLGNSQKIDFEIGAIVGKYAFINNTWVELNDYISNYKLDFISRDFVLLKKDENIIKLEVNSIEYFKNSN</sequence>
<comment type="caution">
    <text evidence="2">The sequence shown here is derived from an EMBL/GenBank/DDBJ whole genome shotgun (WGS) entry which is preliminary data.</text>
</comment>
<reference evidence="2 3" key="1">
    <citation type="submission" date="2017-10" db="EMBL/GenBank/DDBJ databases">
        <title>Genomics of the genus Arcobacter.</title>
        <authorList>
            <person name="Perez-Cataluna A."/>
            <person name="Figueras M.J."/>
        </authorList>
    </citation>
    <scope>NUCLEOTIDE SEQUENCE [LARGE SCALE GENOMIC DNA]</scope>
    <source>
        <strain evidence="2 3">CECT 9230</strain>
    </source>
</reference>
<keyword evidence="1" id="KW-1133">Transmembrane helix</keyword>
<gene>
    <name evidence="2" type="ORF">CRU91_03900</name>
</gene>
<organism evidence="2 3">
    <name type="scientific">Aliarcobacter vitoriensis</name>
    <dbReference type="NCBI Taxonomy" id="2011099"/>
    <lineage>
        <taxon>Bacteria</taxon>
        <taxon>Pseudomonadati</taxon>
        <taxon>Campylobacterota</taxon>
        <taxon>Epsilonproteobacteria</taxon>
        <taxon>Campylobacterales</taxon>
        <taxon>Arcobacteraceae</taxon>
        <taxon>Aliarcobacter</taxon>
    </lineage>
</organism>
<name>A0A366MV56_9BACT</name>
<evidence type="ECO:0000313" key="2">
    <source>
        <dbReference type="EMBL" id="RBQ29484.1"/>
    </source>
</evidence>
<dbReference type="RefSeq" id="WP_113893599.1">
    <property type="nucleotide sequence ID" value="NZ_JANJGA010000001.1"/>
</dbReference>
<proteinExistence type="predicted"/>
<dbReference type="EMBL" id="PDKB01000005">
    <property type="protein sequence ID" value="RBQ29484.1"/>
    <property type="molecule type" value="Genomic_DNA"/>
</dbReference>